<organism evidence="1">
    <name type="scientific">marine sediment metagenome</name>
    <dbReference type="NCBI Taxonomy" id="412755"/>
    <lineage>
        <taxon>unclassified sequences</taxon>
        <taxon>metagenomes</taxon>
        <taxon>ecological metagenomes</taxon>
    </lineage>
</organism>
<evidence type="ECO:0000313" key="1">
    <source>
        <dbReference type="EMBL" id="GAG78814.1"/>
    </source>
</evidence>
<reference evidence="1" key="1">
    <citation type="journal article" date="2014" name="Front. Microbiol.">
        <title>High frequency of phylogenetically diverse reductive dehalogenase-homologous genes in deep subseafloor sedimentary metagenomes.</title>
        <authorList>
            <person name="Kawai M."/>
            <person name="Futagami T."/>
            <person name="Toyoda A."/>
            <person name="Takaki Y."/>
            <person name="Nishi S."/>
            <person name="Hori S."/>
            <person name="Arai W."/>
            <person name="Tsubouchi T."/>
            <person name="Morono Y."/>
            <person name="Uchiyama I."/>
            <person name="Ito T."/>
            <person name="Fujiyama A."/>
            <person name="Inagaki F."/>
            <person name="Takami H."/>
        </authorList>
    </citation>
    <scope>NUCLEOTIDE SEQUENCE</scope>
    <source>
        <strain evidence="1">Expedition CK06-06</strain>
    </source>
</reference>
<dbReference type="EMBL" id="BART01012259">
    <property type="protein sequence ID" value="GAG78814.1"/>
    <property type="molecule type" value="Genomic_DNA"/>
</dbReference>
<name>X1AAL0_9ZZZZ</name>
<protein>
    <submittedName>
        <fullName evidence="1">Uncharacterized protein</fullName>
    </submittedName>
</protein>
<dbReference type="AlphaFoldDB" id="X1AAL0"/>
<comment type="caution">
    <text evidence="1">The sequence shown here is derived from an EMBL/GenBank/DDBJ whole genome shotgun (WGS) entry which is preliminary data.</text>
</comment>
<proteinExistence type="predicted"/>
<sequence>MIEPKSVDITKSFTTSGVKEIGEYTYVLLIDGGSSLTLIKRVKLTNSEIKFVKREEGTIESFWADPTVHTYVWINSL</sequence>
<accession>X1AAL0</accession>
<gene>
    <name evidence="1" type="ORF">S01H4_25687</name>
</gene>